<keyword evidence="1" id="KW-0812">Transmembrane</keyword>
<proteinExistence type="predicted"/>
<keyword evidence="1" id="KW-0472">Membrane</keyword>
<evidence type="ECO:0000313" key="3">
    <source>
        <dbReference type="Proteomes" id="UP000309389"/>
    </source>
</evidence>
<evidence type="ECO:0000256" key="1">
    <source>
        <dbReference type="SAM" id="Phobius"/>
    </source>
</evidence>
<evidence type="ECO:0000313" key="2">
    <source>
        <dbReference type="EMBL" id="TIX49081.1"/>
    </source>
</evidence>
<dbReference type="Proteomes" id="UP000309389">
    <property type="component" value="Unassembled WGS sequence"/>
</dbReference>
<comment type="caution">
    <text evidence="2">The sequence shown here is derived from an EMBL/GenBank/DDBJ whole genome shotgun (WGS) entry which is preliminary data.</text>
</comment>
<organism evidence="2 3">
    <name type="scientific">Alteraurantiacibacter aquimixticola</name>
    <dbReference type="NCBI Taxonomy" id="2489173"/>
    <lineage>
        <taxon>Bacteria</taxon>
        <taxon>Pseudomonadati</taxon>
        <taxon>Pseudomonadota</taxon>
        <taxon>Alphaproteobacteria</taxon>
        <taxon>Sphingomonadales</taxon>
        <taxon>Erythrobacteraceae</taxon>
        <taxon>Alteraurantiacibacter</taxon>
    </lineage>
</organism>
<gene>
    <name evidence="2" type="ORF">E5222_15250</name>
</gene>
<dbReference type="AlphaFoldDB" id="A0A4T3EYD4"/>
<protein>
    <submittedName>
        <fullName evidence="2">Uncharacterized protein</fullName>
    </submittedName>
</protein>
<reference evidence="2 3" key="1">
    <citation type="submission" date="2019-04" db="EMBL/GenBank/DDBJ databases">
        <title>Altererythrobacter aquimixticola sp. nov., isolated from sediment of junction between the ocean and a freshwater spring.</title>
        <authorList>
            <person name="Yoon J.-H."/>
        </authorList>
    </citation>
    <scope>NUCLEOTIDE SEQUENCE [LARGE SCALE GENOMIC DNA]</scope>
    <source>
        <strain evidence="2 3">SSKS-13</strain>
    </source>
</reference>
<feature type="transmembrane region" description="Helical" evidence="1">
    <location>
        <begin position="85"/>
        <end position="103"/>
    </location>
</feature>
<dbReference type="EMBL" id="SSHH01000004">
    <property type="protein sequence ID" value="TIX49081.1"/>
    <property type="molecule type" value="Genomic_DNA"/>
</dbReference>
<feature type="transmembrane region" description="Helical" evidence="1">
    <location>
        <begin position="20"/>
        <end position="42"/>
    </location>
</feature>
<dbReference type="RefSeq" id="WP_211196174.1">
    <property type="nucleotide sequence ID" value="NZ_SSHH01000004.1"/>
</dbReference>
<accession>A0A4T3EYD4</accession>
<sequence length="110" mass="12234">MVSFIGLRPVFMMSGWEADSLAAIALSLLPLVPGALAFRAFMRLVRESDEMQREMLIEGVLTGAALAMIFWGAVQLPEHIWLPKIKADIMMAVLCLGFSIGMVRARRRRA</sequence>
<feature type="transmembrane region" description="Helical" evidence="1">
    <location>
        <begin position="54"/>
        <end position="73"/>
    </location>
</feature>
<keyword evidence="3" id="KW-1185">Reference proteome</keyword>
<name>A0A4T3EYD4_9SPHN</name>
<keyword evidence="1" id="KW-1133">Transmembrane helix</keyword>